<sequence length="152" mass="17234">MKWEDVDLNEGGVRVRRTLVRSGGRIAAGEPKTMGSRRTVYLTGAAVEALRSHLERQLEDMGRLGDLYNDHGLVFTSGVGYLFDPTNLRRRSFAPLLQRTGLPHIRFHDLRHTCTTLLLTRNAHPKYVQELLGRATVAITLDIFYDRNSWGS</sequence>
<proteinExistence type="predicted"/>
<accession>A0A6J4MS54</accession>
<feature type="domain" description="Tyr recombinase" evidence="2">
    <location>
        <begin position="1"/>
        <end position="152"/>
    </location>
</feature>
<organism evidence="3">
    <name type="scientific">uncultured Chloroflexia bacterium</name>
    <dbReference type="NCBI Taxonomy" id="1672391"/>
    <lineage>
        <taxon>Bacteria</taxon>
        <taxon>Bacillati</taxon>
        <taxon>Chloroflexota</taxon>
        <taxon>Chloroflexia</taxon>
        <taxon>environmental samples</taxon>
    </lineage>
</organism>
<dbReference type="CDD" id="cd01189">
    <property type="entry name" value="INT_ICEBs1_C_like"/>
    <property type="match status" value="1"/>
</dbReference>
<dbReference type="GO" id="GO:0003677">
    <property type="term" value="F:DNA binding"/>
    <property type="evidence" value="ECO:0007669"/>
    <property type="project" value="InterPro"/>
</dbReference>
<keyword evidence="1" id="KW-0233">DNA recombination</keyword>
<dbReference type="GO" id="GO:0006310">
    <property type="term" value="P:DNA recombination"/>
    <property type="evidence" value="ECO:0007669"/>
    <property type="project" value="UniProtKB-KW"/>
</dbReference>
<name>A0A6J4MS54_9CHLR</name>
<evidence type="ECO:0000256" key="1">
    <source>
        <dbReference type="ARBA" id="ARBA00023172"/>
    </source>
</evidence>
<dbReference type="Gene3D" id="1.10.443.10">
    <property type="entry name" value="Intergrase catalytic core"/>
    <property type="match status" value="1"/>
</dbReference>
<evidence type="ECO:0000313" key="3">
    <source>
        <dbReference type="EMBL" id="CAA9365643.1"/>
    </source>
</evidence>
<reference evidence="3" key="1">
    <citation type="submission" date="2020-02" db="EMBL/GenBank/DDBJ databases">
        <authorList>
            <person name="Meier V. D."/>
        </authorList>
    </citation>
    <scope>NUCLEOTIDE SEQUENCE</scope>
    <source>
        <strain evidence="3">AVDCRST_MAG93</strain>
    </source>
</reference>
<protein>
    <recommendedName>
        <fullName evidence="2">Tyr recombinase domain-containing protein</fullName>
    </recommendedName>
</protein>
<dbReference type="InterPro" id="IPR013762">
    <property type="entry name" value="Integrase-like_cat_sf"/>
</dbReference>
<dbReference type="Pfam" id="PF00589">
    <property type="entry name" value="Phage_integrase"/>
    <property type="match status" value="1"/>
</dbReference>
<dbReference type="SUPFAM" id="SSF56349">
    <property type="entry name" value="DNA breaking-rejoining enzymes"/>
    <property type="match status" value="1"/>
</dbReference>
<dbReference type="AlphaFoldDB" id="A0A6J4MS54"/>
<evidence type="ECO:0000259" key="2">
    <source>
        <dbReference type="PROSITE" id="PS51898"/>
    </source>
</evidence>
<dbReference type="EMBL" id="CADCTR010002674">
    <property type="protein sequence ID" value="CAA9365643.1"/>
    <property type="molecule type" value="Genomic_DNA"/>
</dbReference>
<dbReference type="InterPro" id="IPR011010">
    <property type="entry name" value="DNA_brk_join_enz"/>
</dbReference>
<dbReference type="PROSITE" id="PS51898">
    <property type="entry name" value="TYR_RECOMBINASE"/>
    <property type="match status" value="1"/>
</dbReference>
<dbReference type="InterPro" id="IPR002104">
    <property type="entry name" value="Integrase_catalytic"/>
</dbReference>
<gene>
    <name evidence="3" type="ORF">AVDCRST_MAG93-7954</name>
</gene>
<dbReference type="GO" id="GO:0015074">
    <property type="term" value="P:DNA integration"/>
    <property type="evidence" value="ECO:0007669"/>
    <property type="project" value="InterPro"/>
</dbReference>